<evidence type="ECO:0008006" key="4">
    <source>
        <dbReference type="Google" id="ProtNLM"/>
    </source>
</evidence>
<evidence type="ECO:0000313" key="2">
    <source>
        <dbReference type="EMBL" id="GMR38860.1"/>
    </source>
</evidence>
<evidence type="ECO:0000256" key="1">
    <source>
        <dbReference type="SAM" id="MobiDB-lite"/>
    </source>
</evidence>
<sequence length="214" mass="24178">FANRRTMSLETQKSFDDPFDDPSLVTSAFLDIMWQDEDGMSALMAAAKDNRLLHVRGILNLAQTSSRLKQCLDLCNNEGLTALEIARNRGHAEVVRVIEKYTRGHYRKKQRSSRSMAAEMASKYKMAAVHTASEDDIMLEIEANSTLTPPPPNSFLFRPIPLSRKKMPNGRQSAYQKSAVGRSRSAHMARARQHTQSIEDTEEERAELGEKPKK</sequence>
<keyword evidence="3" id="KW-1185">Reference proteome</keyword>
<dbReference type="AlphaFoldDB" id="A0AAN4ZJM4"/>
<reference evidence="3" key="1">
    <citation type="submission" date="2022-10" db="EMBL/GenBank/DDBJ databases">
        <title>Genome assembly of Pristionchus species.</title>
        <authorList>
            <person name="Yoshida K."/>
            <person name="Sommer R.J."/>
        </authorList>
    </citation>
    <scope>NUCLEOTIDE SEQUENCE [LARGE SCALE GENOMIC DNA]</scope>
    <source>
        <strain evidence="3">RS5460</strain>
    </source>
</reference>
<feature type="region of interest" description="Disordered" evidence="1">
    <location>
        <begin position="162"/>
        <end position="214"/>
    </location>
</feature>
<dbReference type="Gene3D" id="1.25.40.20">
    <property type="entry name" value="Ankyrin repeat-containing domain"/>
    <property type="match status" value="1"/>
</dbReference>
<protein>
    <recommendedName>
        <fullName evidence="4">ANK_REP_REGION domain-containing protein</fullName>
    </recommendedName>
</protein>
<comment type="caution">
    <text evidence="2">The sequence shown here is derived from an EMBL/GenBank/DDBJ whole genome shotgun (WGS) entry which is preliminary data.</text>
</comment>
<accession>A0AAN4ZJM4</accession>
<dbReference type="EMBL" id="BTRK01000002">
    <property type="protein sequence ID" value="GMR38860.1"/>
    <property type="molecule type" value="Genomic_DNA"/>
</dbReference>
<evidence type="ECO:0000313" key="3">
    <source>
        <dbReference type="Proteomes" id="UP001328107"/>
    </source>
</evidence>
<proteinExistence type="predicted"/>
<dbReference type="Proteomes" id="UP001328107">
    <property type="component" value="Unassembled WGS sequence"/>
</dbReference>
<gene>
    <name evidence="2" type="ORF">PMAYCL1PPCAC_09055</name>
</gene>
<name>A0AAN4ZJM4_9BILA</name>
<dbReference type="SUPFAM" id="SSF48403">
    <property type="entry name" value="Ankyrin repeat"/>
    <property type="match status" value="1"/>
</dbReference>
<dbReference type="InterPro" id="IPR036770">
    <property type="entry name" value="Ankyrin_rpt-contain_sf"/>
</dbReference>
<feature type="compositionally biased region" description="Basic residues" evidence="1">
    <location>
        <begin position="184"/>
        <end position="193"/>
    </location>
</feature>
<organism evidence="2 3">
    <name type="scientific">Pristionchus mayeri</name>
    <dbReference type="NCBI Taxonomy" id="1317129"/>
    <lineage>
        <taxon>Eukaryota</taxon>
        <taxon>Metazoa</taxon>
        <taxon>Ecdysozoa</taxon>
        <taxon>Nematoda</taxon>
        <taxon>Chromadorea</taxon>
        <taxon>Rhabditida</taxon>
        <taxon>Rhabditina</taxon>
        <taxon>Diplogasteromorpha</taxon>
        <taxon>Diplogasteroidea</taxon>
        <taxon>Neodiplogasteridae</taxon>
        <taxon>Pristionchus</taxon>
    </lineage>
</organism>
<feature type="non-terminal residue" evidence="2">
    <location>
        <position position="1"/>
    </location>
</feature>